<evidence type="ECO:0000256" key="1">
    <source>
        <dbReference type="SAM" id="MobiDB-lite"/>
    </source>
</evidence>
<gene>
    <name evidence="2" type="ORF">CATMQ487_03960</name>
</gene>
<evidence type="ECO:0000313" key="3">
    <source>
        <dbReference type="Proteomes" id="UP001057498"/>
    </source>
</evidence>
<sequence>MDSLSNPPLALASNPVDRAGSDAAPQRRPGIGGTPLADGSVSHESAEAGMLRCTMNALTPKLKLGLDDLLADLWYARRSGDLGRLALVSYYEVRRWAKMAGDPTLVEHSSVLLMGHPHPDRDSFLADADRLIGELETLREEVTAAAPLAH</sequence>
<dbReference type="EMBL" id="AP025730">
    <property type="protein sequence ID" value="BDI03426.1"/>
    <property type="molecule type" value="Genomic_DNA"/>
</dbReference>
<name>A0ABN6PEK8_9BURK</name>
<protein>
    <submittedName>
        <fullName evidence="2">Uncharacterized protein</fullName>
    </submittedName>
</protein>
<keyword evidence="3" id="KW-1185">Reference proteome</keyword>
<accession>A0ABN6PEK8</accession>
<evidence type="ECO:0000313" key="2">
    <source>
        <dbReference type="EMBL" id="BDI03426.1"/>
    </source>
</evidence>
<proteinExistence type="predicted"/>
<dbReference type="Proteomes" id="UP001057498">
    <property type="component" value="Chromosome"/>
</dbReference>
<organism evidence="2 3">
    <name type="scientific">Sphaerotilus microaerophilus</name>
    <dbReference type="NCBI Taxonomy" id="2914710"/>
    <lineage>
        <taxon>Bacteria</taxon>
        <taxon>Pseudomonadati</taxon>
        <taxon>Pseudomonadota</taxon>
        <taxon>Betaproteobacteria</taxon>
        <taxon>Burkholderiales</taxon>
        <taxon>Sphaerotilaceae</taxon>
        <taxon>Sphaerotilus</taxon>
    </lineage>
</organism>
<reference evidence="2" key="1">
    <citation type="submission" date="2022-04" db="EMBL/GenBank/DDBJ databases">
        <title>Whole genome sequence of Sphaerotilus sp. FB-5.</title>
        <authorList>
            <person name="Takeda M."/>
            <person name="Narihara S."/>
            <person name="Akimoto M."/>
            <person name="Akimoto R."/>
            <person name="Nishiyashiki S."/>
            <person name="Murakami T."/>
        </authorList>
    </citation>
    <scope>NUCLEOTIDE SEQUENCE</scope>
    <source>
        <strain evidence="2">FB-5</strain>
    </source>
</reference>
<feature type="region of interest" description="Disordered" evidence="1">
    <location>
        <begin position="1"/>
        <end position="43"/>
    </location>
</feature>